<feature type="region of interest" description="Disordered" evidence="1">
    <location>
        <begin position="1"/>
        <end position="239"/>
    </location>
</feature>
<feature type="compositionally biased region" description="Basic and acidic residues" evidence="1">
    <location>
        <begin position="42"/>
        <end position="60"/>
    </location>
</feature>
<feature type="compositionally biased region" description="Basic residues" evidence="1">
    <location>
        <begin position="199"/>
        <end position="218"/>
    </location>
</feature>
<organism evidence="2">
    <name type="scientific">uncultured Nocardioides sp</name>
    <dbReference type="NCBI Taxonomy" id="198441"/>
    <lineage>
        <taxon>Bacteria</taxon>
        <taxon>Bacillati</taxon>
        <taxon>Actinomycetota</taxon>
        <taxon>Actinomycetes</taxon>
        <taxon>Propionibacteriales</taxon>
        <taxon>Nocardioidaceae</taxon>
        <taxon>Nocardioides</taxon>
        <taxon>environmental samples</taxon>
    </lineage>
</organism>
<feature type="non-terminal residue" evidence="2">
    <location>
        <position position="1"/>
    </location>
</feature>
<feature type="compositionally biased region" description="Basic residues" evidence="1">
    <location>
        <begin position="129"/>
        <end position="149"/>
    </location>
</feature>
<feature type="compositionally biased region" description="Basic and acidic residues" evidence="1">
    <location>
        <begin position="74"/>
        <end position="98"/>
    </location>
</feature>
<proteinExistence type="predicted"/>
<feature type="compositionally biased region" description="Basic residues" evidence="1">
    <location>
        <begin position="229"/>
        <end position="239"/>
    </location>
</feature>
<reference evidence="2" key="1">
    <citation type="submission" date="2020-02" db="EMBL/GenBank/DDBJ databases">
        <authorList>
            <person name="Meier V. D."/>
        </authorList>
    </citation>
    <scope>NUCLEOTIDE SEQUENCE</scope>
    <source>
        <strain evidence="2">AVDCRST_MAG32</strain>
    </source>
</reference>
<sequence>DSAHHHGRRPHGSRGHLRHRRRRHLRRRRPGRRTVRRSTRPGSDRRRRADVLHGVRRREPGAAAAGASRRLPRRDRGAPDRLRRVDDAAARRRGDRPRLRGLRHRRVRAFGAPLGAGRRGPARRELRGRGRLRRRQAGRRQPHRRRRPPSRFAGGVVGRPHGTVLRRHGLADPHGDPRQPAPRRPAVPLPCGRRDLARRGRRGRLRHGLGGVPRRRHPGGVGDPGAGRAPRRTAHAAQL</sequence>
<evidence type="ECO:0000256" key="1">
    <source>
        <dbReference type="SAM" id="MobiDB-lite"/>
    </source>
</evidence>
<dbReference type="AlphaFoldDB" id="A0A6J4NXY0"/>
<feature type="compositionally biased region" description="Basic residues" evidence="1">
    <location>
        <begin position="99"/>
        <end position="108"/>
    </location>
</feature>
<name>A0A6J4NXY0_9ACTN</name>
<evidence type="ECO:0000313" key="2">
    <source>
        <dbReference type="EMBL" id="CAA9400646.1"/>
    </source>
</evidence>
<feature type="compositionally biased region" description="Pro residues" evidence="1">
    <location>
        <begin position="179"/>
        <end position="188"/>
    </location>
</feature>
<dbReference type="EMBL" id="CADCUM010000115">
    <property type="protein sequence ID" value="CAA9400646.1"/>
    <property type="molecule type" value="Genomic_DNA"/>
</dbReference>
<accession>A0A6J4NXY0</accession>
<gene>
    <name evidence="2" type="ORF">AVDCRST_MAG32-2872</name>
</gene>
<protein>
    <submittedName>
        <fullName evidence="2">Uncharacterized protein</fullName>
    </submittedName>
</protein>
<feature type="non-terminal residue" evidence="2">
    <location>
        <position position="239"/>
    </location>
</feature>
<feature type="compositionally biased region" description="Basic residues" evidence="1">
    <location>
        <begin position="1"/>
        <end position="39"/>
    </location>
</feature>